<accession>A0A3B1B8R2</accession>
<dbReference type="Pfam" id="PF05595">
    <property type="entry name" value="DUF771"/>
    <property type="match status" value="1"/>
</dbReference>
<reference evidence="1" key="1">
    <citation type="submission" date="2018-06" db="EMBL/GenBank/DDBJ databases">
        <authorList>
            <person name="Zhirakovskaya E."/>
        </authorList>
    </citation>
    <scope>NUCLEOTIDE SEQUENCE</scope>
</reference>
<dbReference type="AlphaFoldDB" id="A0A3B1B8R2"/>
<proteinExistence type="predicted"/>
<evidence type="ECO:0000313" key="1">
    <source>
        <dbReference type="EMBL" id="VAX07788.1"/>
    </source>
</evidence>
<dbReference type="InterPro" id="IPR008489">
    <property type="entry name" value="DUF771"/>
</dbReference>
<protein>
    <submittedName>
        <fullName evidence="1">Uncharacterized protein</fullName>
    </submittedName>
</protein>
<dbReference type="EMBL" id="UOFX01000030">
    <property type="protein sequence ID" value="VAX07788.1"/>
    <property type="molecule type" value="Genomic_DNA"/>
</dbReference>
<sequence length="83" mass="9705">MSDTTEELLKDILQELKSTNKNSRLWNLQDIADYFKLSKNSVSNRLLCKPVFPKAIKIEGVGKRWKLSEVKAYAERHKIQRIT</sequence>
<organism evidence="1">
    <name type="scientific">hydrothermal vent metagenome</name>
    <dbReference type="NCBI Taxonomy" id="652676"/>
    <lineage>
        <taxon>unclassified sequences</taxon>
        <taxon>metagenomes</taxon>
        <taxon>ecological metagenomes</taxon>
    </lineage>
</organism>
<name>A0A3B1B8R2_9ZZZZ</name>
<gene>
    <name evidence="1" type="ORF">MNBD_GAMMA26-87</name>
</gene>